<dbReference type="Proteomes" id="UP000650833">
    <property type="component" value="Unassembled WGS sequence"/>
</dbReference>
<protein>
    <submittedName>
        <fullName evidence="1">Uncharacterized protein</fullName>
    </submittedName>
</protein>
<reference evidence="1" key="1">
    <citation type="submission" date="2020-12" db="EMBL/GenBank/DDBJ databases">
        <title>Metabolic potential, ecology and presence of endohyphal bacteria is reflected in genomic diversity of Mucoromycotina.</title>
        <authorList>
            <person name="Muszewska A."/>
            <person name="Okrasinska A."/>
            <person name="Steczkiewicz K."/>
            <person name="Drgas O."/>
            <person name="Orlowska M."/>
            <person name="Perlinska-Lenart U."/>
            <person name="Aleksandrzak-Piekarczyk T."/>
            <person name="Szatraj K."/>
            <person name="Zielenkiewicz U."/>
            <person name="Pilsyk S."/>
            <person name="Malc E."/>
            <person name="Mieczkowski P."/>
            <person name="Kruszewska J.S."/>
            <person name="Biernat P."/>
            <person name="Pawlowska J."/>
        </authorList>
    </citation>
    <scope>NUCLEOTIDE SEQUENCE</scope>
    <source>
        <strain evidence="1">CBS 226.32</strain>
    </source>
</reference>
<dbReference type="EMBL" id="JAEPRC010001070">
    <property type="protein sequence ID" value="KAG2190071.1"/>
    <property type="molecule type" value="Genomic_DNA"/>
</dbReference>
<accession>A0A8H7UL61</accession>
<organism evidence="1 2">
    <name type="scientific">Mucor plumbeus</name>
    <dbReference type="NCBI Taxonomy" id="97098"/>
    <lineage>
        <taxon>Eukaryota</taxon>
        <taxon>Fungi</taxon>
        <taxon>Fungi incertae sedis</taxon>
        <taxon>Mucoromycota</taxon>
        <taxon>Mucoromycotina</taxon>
        <taxon>Mucoromycetes</taxon>
        <taxon>Mucorales</taxon>
        <taxon>Mucorineae</taxon>
        <taxon>Mucoraceae</taxon>
        <taxon>Mucor</taxon>
    </lineage>
</organism>
<gene>
    <name evidence="1" type="ORF">INT46_002361</name>
</gene>
<dbReference type="AlphaFoldDB" id="A0A8H7UL61"/>
<dbReference type="OrthoDB" id="2414723at2759"/>
<proteinExistence type="predicted"/>
<comment type="caution">
    <text evidence="1">The sequence shown here is derived from an EMBL/GenBank/DDBJ whole genome shotgun (WGS) entry which is preliminary data.</text>
</comment>
<feature type="non-terminal residue" evidence="1">
    <location>
        <position position="1"/>
    </location>
</feature>
<evidence type="ECO:0000313" key="2">
    <source>
        <dbReference type="Proteomes" id="UP000650833"/>
    </source>
</evidence>
<name>A0A8H7UL61_9FUNG</name>
<keyword evidence="2" id="KW-1185">Reference proteome</keyword>
<evidence type="ECO:0000313" key="1">
    <source>
        <dbReference type="EMBL" id="KAG2190071.1"/>
    </source>
</evidence>
<sequence length="324" mass="36764">MTWHISSLLYKFTDNNKLNSPQNKIQFSVPPIQVNPPTYDPLKSTYSQFIDKLIDSTTSKFGYHLPSRAVDRKSLSQGVKLVEIAVDEFESGNEAIGLDVYLSGLDKIIMALPNLKEVKTKEALRKRLTSLEGRIGISTQQSHKQLESIAEEENKNVDTTINKFSILSQSITPSWLTTKVQGNSNDSALLTTVPKQYEDTPIQKFKLLNSALIDIVVHCVIRFKQSPLPGLLYSLFSYFMHLVFWFNEQFHVIEKVQNLAIEGIKITLKADEKYHLHEFASEALHTLVSAFLKAFVACKEAPLHRNILNEGLSARSESWMWGLH</sequence>